<dbReference type="GO" id="GO:0003677">
    <property type="term" value="F:DNA binding"/>
    <property type="evidence" value="ECO:0007669"/>
    <property type="project" value="UniProtKB-UniRule"/>
</dbReference>
<evidence type="ECO:0000256" key="2">
    <source>
        <dbReference type="ARBA" id="ARBA00022771"/>
    </source>
</evidence>
<dbReference type="SMART" id="SM00980">
    <property type="entry name" value="THAP"/>
    <property type="match status" value="1"/>
</dbReference>
<protein>
    <recommendedName>
        <fullName evidence="7">THAP-type domain-containing protein</fullName>
    </recommendedName>
</protein>
<feature type="compositionally biased region" description="Polar residues" evidence="6">
    <location>
        <begin position="123"/>
        <end position="134"/>
    </location>
</feature>
<reference evidence="8 9" key="1">
    <citation type="submission" date="2024-06" db="EMBL/GenBank/DDBJ databases">
        <authorList>
            <person name="Pan Q."/>
            <person name="Wen M."/>
            <person name="Jouanno E."/>
            <person name="Zahm M."/>
            <person name="Klopp C."/>
            <person name="Cabau C."/>
            <person name="Louis A."/>
            <person name="Berthelot C."/>
            <person name="Parey E."/>
            <person name="Roest Crollius H."/>
            <person name="Montfort J."/>
            <person name="Robinson-Rechavi M."/>
            <person name="Bouchez O."/>
            <person name="Lampietro C."/>
            <person name="Lopez Roques C."/>
            <person name="Donnadieu C."/>
            <person name="Postlethwait J."/>
            <person name="Bobe J."/>
            <person name="Verreycken H."/>
            <person name="Guiguen Y."/>
        </authorList>
    </citation>
    <scope>NUCLEOTIDE SEQUENCE [LARGE SCALE GENOMIC DNA]</scope>
    <source>
        <strain evidence="8">Up_M1</strain>
        <tissue evidence="8">Testis</tissue>
    </source>
</reference>
<evidence type="ECO:0000256" key="5">
    <source>
        <dbReference type="PROSITE-ProRule" id="PRU00309"/>
    </source>
</evidence>
<name>A0ABD0XER7_UMBPY</name>
<evidence type="ECO:0000256" key="1">
    <source>
        <dbReference type="ARBA" id="ARBA00022723"/>
    </source>
</evidence>
<evidence type="ECO:0000256" key="3">
    <source>
        <dbReference type="ARBA" id="ARBA00022833"/>
    </source>
</evidence>
<dbReference type="GO" id="GO:0008270">
    <property type="term" value="F:zinc ion binding"/>
    <property type="evidence" value="ECO:0007669"/>
    <property type="project" value="UniProtKB-KW"/>
</dbReference>
<dbReference type="PROSITE" id="PS50950">
    <property type="entry name" value="ZF_THAP"/>
    <property type="match status" value="1"/>
</dbReference>
<feature type="domain" description="THAP-type" evidence="7">
    <location>
        <begin position="1"/>
        <end position="99"/>
    </location>
</feature>
<proteinExistence type="predicted"/>
<evidence type="ECO:0000256" key="6">
    <source>
        <dbReference type="SAM" id="MobiDB-lite"/>
    </source>
</evidence>
<organism evidence="8 9">
    <name type="scientific">Umbra pygmaea</name>
    <name type="common">Eastern mudminnow</name>
    <dbReference type="NCBI Taxonomy" id="75934"/>
    <lineage>
        <taxon>Eukaryota</taxon>
        <taxon>Metazoa</taxon>
        <taxon>Chordata</taxon>
        <taxon>Craniata</taxon>
        <taxon>Vertebrata</taxon>
        <taxon>Euteleostomi</taxon>
        <taxon>Actinopterygii</taxon>
        <taxon>Neopterygii</taxon>
        <taxon>Teleostei</taxon>
        <taxon>Protacanthopterygii</taxon>
        <taxon>Esociformes</taxon>
        <taxon>Umbridae</taxon>
        <taxon>Umbra</taxon>
    </lineage>
</organism>
<gene>
    <name evidence="8" type="ORF">UPYG_G00072020</name>
</gene>
<dbReference type="InterPro" id="IPR006612">
    <property type="entry name" value="THAP_Znf"/>
</dbReference>
<evidence type="ECO:0000313" key="8">
    <source>
        <dbReference type="EMBL" id="KAL1006409.1"/>
    </source>
</evidence>
<dbReference type="SUPFAM" id="SSF57716">
    <property type="entry name" value="Glucocorticoid receptor-like (DNA-binding domain)"/>
    <property type="match status" value="1"/>
</dbReference>
<sequence>MGQYCCIVNCCNRSHDRQGKRLINHISFYHFPTWKKTQGDLVSEITKRRRMAWVAAVRRKTITFYNISKDMLVCSRHFHKGKPAYEMLQCDPDWAPSLHLGHTGISGNSDRYKRRIQRQQAAVVSPFTTPSAATSDDACCEPPVDTSDEPLDDTPMADDPPSDSLEQQECSFCGKR</sequence>
<dbReference type="EMBL" id="JAGEUA010000002">
    <property type="protein sequence ID" value="KAL1006409.1"/>
    <property type="molecule type" value="Genomic_DNA"/>
</dbReference>
<keyword evidence="9" id="KW-1185">Reference proteome</keyword>
<keyword evidence="2 5" id="KW-0863">Zinc-finger</keyword>
<keyword evidence="1" id="KW-0479">Metal-binding</keyword>
<dbReference type="Pfam" id="PF05485">
    <property type="entry name" value="THAP"/>
    <property type="match status" value="1"/>
</dbReference>
<dbReference type="AlphaFoldDB" id="A0ABD0XER7"/>
<comment type="caution">
    <text evidence="8">The sequence shown here is derived from an EMBL/GenBank/DDBJ whole genome shotgun (WGS) entry which is preliminary data.</text>
</comment>
<accession>A0ABD0XER7</accession>
<evidence type="ECO:0000259" key="7">
    <source>
        <dbReference type="PROSITE" id="PS50950"/>
    </source>
</evidence>
<keyword evidence="4 5" id="KW-0238">DNA-binding</keyword>
<evidence type="ECO:0000313" key="9">
    <source>
        <dbReference type="Proteomes" id="UP001557470"/>
    </source>
</evidence>
<dbReference type="Proteomes" id="UP001557470">
    <property type="component" value="Unassembled WGS sequence"/>
</dbReference>
<keyword evidence="3" id="KW-0862">Zinc</keyword>
<evidence type="ECO:0000256" key="4">
    <source>
        <dbReference type="ARBA" id="ARBA00023125"/>
    </source>
</evidence>
<feature type="region of interest" description="Disordered" evidence="6">
    <location>
        <begin position="123"/>
        <end position="176"/>
    </location>
</feature>
<feature type="compositionally biased region" description="Acidic residues" evidence="6">
    <location>
        <begin position="146"/>
        <end position="156"/>
    </location>
</feature>